<accession>A0A078BCY9</accession>
<gene>
    <name evidence="3" type="primary">Contig10091.g10782</name>
    <name evidence="3" type="ORF">STYLEM_20613</name>
</gene>
<evidence type="ECO:0000313" key="4">
    <source>
        <dbReference type="Proteomes" id="UP000039865"/>
    </source>
</evidence>
<proteinExistence type="predicted"/>
<dbReference type="InParanoid" id="A0A078BCY9"/>
<name>A0A078BCY9_STYLE</name>
<keyword evidence="2" id="KW-0472">Membrane</keyword>
<dbReference type="EMBL" id="CCKQ01019444">
    <property type="protein sequence ID" value="CDW91458.1"/>
    <property type="molecule type" value="Genomic_DNA"/>
</dbReference>
<dbReference type="AlphaFoldDB" id="A0A078BCY9"/>
<keyword evidence="4" id="KW-1185">Reference proteome</keyword>
<feature type="transmembrane region" description="Helical" evidence="2">
    <location>
        <begin position="164"/>
        <end position="181"/>
    </location>
</feature>
<feature type="transmembrane region" description="Helical" evidence="2">
    <location>
        <begin position="6"/>
        <end position="31"/>
    </location>
</feature>
<feature type="compositionally biased region" description="Polar residues" evidence="1">
    <location>
        <begin position="273"/>
        <end position="296"/>
    </location>
</feature>
<feature type="transmembrane region" description="Helical" evidence="2">
    <location>
        <begin position="43"/>
        <end position="62"/>
    </location>
</feature>
<protein>
    <submittedName>
        <fullName evidence="3">Uncharacterized protein</fullName>
    </submittedName>
</protein>
<feature type="transmembrane region" description="Helical" evidence="2">
    <location>
        <begin position="209"/>
        <end position="228"/>
    </location>
</feature>
<sequence>MEESSVLIYTILLSTVLLIYVAASLYVLWSLKFKLRSYEYTALLLYFLCFLVKSLSWVVELANADYKAYIGVFILIDVSTDFLININLYLFISEMLDVYYKLRSETFLKYMKYKKYVQIFTLFMITLSNLVMILAFAVTSWYFLQVKLKNQNDQKINLSRFNKFIIGWVIFLLIYNLVYTVEKCIRPPHFMLAHSQGEEVLDNVYIERFIVYTMSNLCTSVTLLYLFYHQGKIRRVKIRALEVEIVAEMMSKSLIKQQQMTTANFDEKADPRVSTSNDNHSQNYSNRNHTNTSINSSKKRSELMQSHSDTSTLKSFIMDQIQNYQSKLQNYRNFKDRIFL</sequence>
<evidence type="ECO:0000256" key="1">
    <source>
        <dbReference type="SAM" id="MobiDB-lite"/>
    </source>
</evidence>
<dbReference type="Proteomes" id="UP000039865">
    <property type="component" value="Unassembled WGS sequence"/>
</dbReference>
<keyword evidence="2" id="KW-0812">Transmembrane</keyword>
<organism evidence="3 4">
    <name type="scientific">Stylonychia lemnae</name>
    <name type="common">Ciliate</name>
    <dbReference type="NCBI Taxonomy" id="5949"/>
    <lineage>
        <taxon>Eukaryota</taxon>
        <taxon>Sar</taxon>
        <taxon>Alveolata</taxon>
        <taxon>Ciliophora</taxon>
        <taxon>Intramacronucleata</taxon>
        <taxon>Spirotrichea</taxon>
        <taxon>Stichotrichia</taxon>
        <taxon>Sporadotrichida</taxon>
        <taxon>Oxytrichidae</taxon>
        <taxon>Stylonychinae</taxon>
        <taxon>Stylonychia</taxon>
    </lineage>
</organism>
<feature type="region of interest" description="Disordered" evidence="1">
    <location>
        <begin position="266"/>
        <end position="305"/>
    </location>
</feature>
<feature type="transmembrane region" description="Helical" evidence="2">
    <location>
        <begin position="68"/>
        <end position="92"/>
    </location>
</feature>
<feature type="transmembrane region" description="Helical" evidence="2">
    <location>
        <begin position="119"/>
        <end position="144"/>
    </location>
</feature>
<keyword evidence="2" id="KW-1133">Transmembrane helix</keyword>
<reference evidence="3 4" key="1">
    <citation type="submission" date="2014-06" db="EMBL/GenBank/DDBJ databases">
        <authorList>
            <person name="Swart Estienne"/>
        </authorList>
    </citation>
    <scope>NUCLEOTIDE SEQUENCE [LARGE SCALE GENOMIC DNA]</scope>
    <source>
        <strain evidence="3 4">130c</strain>
    </source>
</reference>
<evidence type="ECO:0000256" key="2">
    <source>
        <dbReference type="SAM" id="Phobius"/>
    </source>
</evidence>
<evidence type="ECO:0000313" key="3">
    <source>
        <dbReference type="EMBL" id="CDW91458.1"/>
    </source>
</evidence>